<evidence type="ECO:0000256" key="1">
    <source>
        <dbReference type="ARBA" id="ARBA00022741"/>
    </source>
</evidence>
<dbReference type="OrthoDB" id="346907at2759"/>
<organism evidence="4 5">
    <name type="scientific">Jaapia argillacea MUCL 33604</name>
    <dbReference type="NCBI Taxonomy" id="933084"/>
    <lineage>
        <taxon>Eukaryota</taxon>
        <taxon>Fungi</taxon>
        <taxon>Dikarya</taxon>
        <taxon>Basidiomycota</taxon>
        <taxon>Agaricomycotina</taxon>
        <taxon>Agaricomycetes</taxon>
        <taxon>Agaricomycetidae</taxon>
        <taxon>Jaapiales</taxon>
        <taxon>Jaapiaceae</taxon>
        <taxon>Jaapia</taxon>
    </lineage>
</organism>
<dbReference type="HOGENOM" id="CLU_000288_7_18_1"/>
<feature type="domain" description="Protein kinase" evidence="3">
    <location>
        <begin position="20"/>
        <end position="279"/>
    </location>
</feature>
<dbReference type="Proteomes" id="UP000027265">
    <property type="component" value="Unassembled WGS sequence"/>
</dbReference>
<reference evidence="5" key="1">
    <citation type="journal article" date="2014" name="Proc. Natl. Acad. Sci. U.S.A.">
        <title>Extensive sampling of basidiomycete genomes demonstrates inadequacy of the white-rot/brown-rot paradigm for wood decay fungi.</title>
        <authorList>
            <person name="Riley R."/>
            <person name="Salamov A.A."/>
            <person name="Brown D.W."/>
            <person name="Nagy L.G."/>
            <person name="Floudas D."/>
            <person name="Held B.W."/>
            <person name="Levasseur A."/>
            <person name="Lombard V."/>
            <person name="Morin E."/>
            <person name="Otillar R."/>
            <person name="Lindquist E.A."/>
            <person name="Sun H."/>
            <person name="LaButti K.M."/>
            <person name="Schmutz J."/>
            <person name="Jabbour D."/>
            <person name="Luo H."/>
            <person name="Baker S.E."/>
            <person name="Pisabarro A.G."/>
            <person name="Walton J.D."/>
            <person name="Blanchette R.A."/>
            <person name="Henrissat B."/>
            <person name="Martin F."/>
            <person name="Cullen D."/>
            <person name="Hibbett D.S."/>
            <person name="Grigoriev I.V."/>
        </authorList>
    </citation>
    <scope>NUCLEOTIDE SEQUENCE [LARGE SCALE GENOMIC DNA]</scope>
    <source>
        <strain evidence="5">MUCL 33604</strain>
    </source>
</reference>
<keyword evidence="5" id="KW-1185">Reference proteome</keyword>
<dbReference type="PIRSF" id="PIRSF000654">
    <property type="entry name" value="Integrin-linked_kinase"/>
    <property type="match status" value="1"/>
</dbReference>
<keyword evidence="1" id="KW-0547">Nucleotide-binding</keyword>
<dbReference type="GO" id="GO:0005524">
    <property type="term" value="F:ATP binding"/>
    <property type="evidence" value="ECO:0007669"/>
    <property type="project" value="UniProtKB-KW"/>
</dbReference>
<dbReference type="SMART" id="SM00220">
    <property type="entry name" value="S_TKc"/>
    <property type="match status" value="1"/>
</dbReference>
<dbReference type="InterPro" id="IPR011009">
    <property type="entry name" value="Kinase-like_dom_sf"/>
</dbReference>
<dbReference type="InterPro" id="IPR050198">
    <property type="entry name" value="Non-receptor_tyrosine_kinases"/>
</dbReference>
<dbReference type="InterPro" id="IPR001245">
    <property type="entry name" value="Ser-Thr/Tyr_kinase_cat_dom"/>
</dbReference>
<proteinExistence type="predicted"/>
<evidence type="ECO:0000256" key="2">
    <source>
        <dbReference type="ARBA" id="ARBA00022840"/>
    </source>
</evidence>
<name>A0A067PM72_9AGAM</name>
<accession>A0A067PM72</accession>
<keyword evidence="2" id="KW-0067">ATP-binding</keyword>
<dbReference type="InterPro" id="IPR000719">
    <property type="entry name" value="Prot_kinase_dom"/>
</dbReference>
<dbReference type="PANTHER" id="PTHR24418">
    <property type="entry name" value="TYROSINE-PROTEIN KINASE"/>
    <property type="match status" value="1"/>
</dbReference>
<dbReference type="InterPro" id="IPR008271">
    <property type="entry name" value="Ser/Thr_kinase_AS"/>
</dbReference>
<dbReference type="STRING" id="933084.A0A067PM72"/>
<dbReference type="AlphaFoldDB" id="A0A067PM72"/>
<evidence type="ECO:0000313" key="5">
    <source>
        <dbReference type="Proteomes" id="UP000027265"/>
    </source>
</evidence>
<evidence type="ECO:0000259" key="3">
    <source>
        <dbReference type="PROSITE" id="PS50011"/>
    </source>
</evidence>
<dbReference type="Pfam" id="PF07714">
    <property type="entry name" value="PK_Tyr_Ser-Thr"/>
    <property type="match status" value="1"/>
</dbReference>
<dbReference type="PROSITE" id="PS50011">
    <property type="entry name" value="PROTEIN_KINASE_DOM"/>
    <property type="match status" value="1"/>
</dbReference>
<dbReference type="SUPFAM" id="SSF56112">
    <property type="entry name" value="Protein kinase-like (PK-like)"/>
    <property type="match status" value="1"/>
</dbReference>
<dbReference type="PROSITE" id="PS00108">
    <property type="entry name" value="PROTEIN_KINASE_ST"/>
    <property type="match status" value="1"/>
</dbReference>
<protein>
    <recommendedName>
        <fullName evidence="3">Protein kinase domain-containing protein</fullName>
    </recommendedName>
</protein>
<sequence length="279" mass="31075">MEALLKDQLGYLNLTGRVSKTEKHPCGGGGFGDVWRGRCDGTEVAIKVPRIYETRMADRESAMNKVAKRLRREAMVWRQLDHPNVLRFLGVCYNNIPPVHDFPALLSPLCENGNILDYLRIHQDVERLPLLVQITAGLGYLHENLVIHGDLKGSNVLIKDNGDACISDFGCSRLIGDQPLHSSTTVMSVRWSAPELVFAEPDVSGGGYLLTSAADVWSFAMVVLEVFNHGKVPWFEIRNDMGVAMEIVTGATPNRNQYPMVPGPIWTILLCCWEQDSNN</sequence>
<dbReference type="EMBL" id="KL197740">
    <property type="protein sequence ID" value="KDQ52347.1"/>
    <property type="molecule type" value="Genomic_DNA"/>
</dbReference>
<dbReference type="InParanoid" id="A0A067PM72"/>
<evidence type="ECO:0000313" key="4">
    <source>
        <dbReference type="EMBL" id="KDQ52347.1"/>
    </source>
</evidence>
<dbReference type="GO" id="GO:0004672">
    <property type="term" value="F:protein kinase activity"/>
    <property type="evidence" value="ECO:0007669"/>
    <property type="project" value="InterPro"/>
</dbReference>
<dbReference type="Gene3D" id="1.10.510.10">
    <property type="entry name" value="Transferase(Phosphotransferase) domain 1"/>
    <property type="match status" value="1"/>
</dbReference>
<gene>
    <name evidence="4" type="ORF">JAAARDRAFT_138714</name>
</gene>
<dbReference type="PRINTS" id="PR00109">
    <property type="entry name" value="TYRKINASE"/>
</dbReference>